<dbReference type="EnsemblBacteria" id="CAD73734">
    <property type="protein sequence ID" value="CAD73734"/>
    <property type="gene ID" value="RB4354"/>
</dbReference>
<dbReference type="STRING" id="243090.RB4354"/>
<evidence type="ECO:0000313" key="1">
    <source>
        <dbReference type="EMBL" id="CAD73734.1"/>
    </source>
</evidence>
<evidence type="ECO:0000313" key="2">
    <source>
        <dbReference type="Proteomes" id="UP000001025"/>
    </source>
</evidence>
<proteinExistence type="predicted"/>
<gene>
    <name evidence="1" type="ordered locus">RB4354</name>
</gene>
<dbReference type="KEGG" id="rba:RB4354"/>
<reference evidence="1 2" key="1">
    <citation type="journal article" date="2003" name="Proc. Natl. Acad. Sci. U.S.A.">
        <title>Complete genome sequence of the marine planctomycete Pirellula sp. strain 1.</title>
        <authorList>
            <person name="Gloeckner F.O."/>
            <person name="Kube M."/>
            <person name="Bauer M."/>
            <person name="Teeling H."/>
            <person name="Lombardot T."/>
            <person name="Ludwig W."/>
            <person name="Gade D."/>
            <person name="Beck A."/>
            <person name="Borzym K."/>
            <person name="Heitmann K."/>
            <person name="Rabus R."/>
            <person name="Schlesner H."/>
            <person name="Amann R."/>
            <person name="Reinhardt R."/>
        </authorList>
    </citation>
    <scope>NUCLEOTIDE SEQUENCE [LARGE SCALE GENOMIC DNA]</scope>
    <source>
        <strain evidence="2">DSM 10527 / NCIMB 13988 / SH1</strain>
    </source>
</reference>
<keyword evidence="2" id="KW-1185">Reference proteome</keyword>
<dbReference type="InParanoid" id="Q7USR2"/>
<name>Q7USR2_RHOBA</name>
<organism evidence="1 2">
    <name type="scientific">Rhodopirellula baltica (strain DSM 10527 / NCIMB 13988 / SH1)</name>
    <dbReference type="NCBI Taxonomy" id="243090"/>
    <lineage>
        <taxon>Bacteria</taxon>
        <taxon>Pseudomonadati</taxon>
        <taxon>Planctomycetota</taxon>
        <taxon>Planctomycetia</taxon>
        <taxon>Pirellulales</taxon>
        <taxon>Pirellulaceae</taxon>
        <taxon>Rhodopirellula</taxon>
    </lineage>
</organism>
<dbReference type="HOGENOM" id="CLU_1694098_0_0_0"/>
<sequence length="155" mass="16975">MHAFRKPQRLSSRFDHSMVTHLLCSILNATRLLRPTSMRPKHSPVATVSPLALAFDMQLAWQIVTARWPSFQSLVPISAGTPMTRLLMQQCMRLGRRWGSVSHLLTLTSTQIGCSSNAPVAQHGVYAWAAAHLATLASRAGLGTISRSSGIARFV</sequence>
<dbReference type="Proteomes" id="UP000001025">
    <property type="component" value="Chromosome"/>
</dbReference>
<dbReference type="EMBL" id="BX294140">
    <property type="protein sequence ID" value="CAD73734.1"/>
    <property type="molecule type" value="Genomic_DNA"/>
</dbReference>
<protein>
    <submittedName>
        <fullName evidence="1">Uncharacterized protein</fullName>
    </submittedName>
</protein>
<dbReference type="AlphaFoldDB" id="Q7USR2"/>
<accession>Q7USR2</accession>